<evidence type="ECO:0000256" key="6">
    <source>
        <dbReference type="ARBA" id="ARBA00022989"/>
    </source>
</evidence>
<dbReference type="PIRSF" id="PIRSF006351">
    <property type="entry name" value="PTS_EIIC-Cellobiose"/>
    <property type="match status" value="1"/>
</dbReference>
<feature type="domain" description="PTS EIIC type-3" evidence="10">
    <location>
        <begin position="8"/>
        <end position="415"/>
    </location>
</feature>
<feature type="transmembrane region" description="Helical" evidence="9">
    <location>
        <begin position="321"/>
        <end position="341"/>
    </location>
</feature>
<protein>
    <recommendedName>
        <fullName evidence="8">Permease IIC component</fullName>
    </recommendedName>
</protein>
<keyword evidence="2 8" id="KW-0813">Transport</keyword>
<keyword evidence="7 8" id="KW-0472">Membrane</keyword>
<evidence type="ECO:0000256" key="5">
    <source>
        <dbReference type="ARBA" id="ARBA00022692"/>
    </source>
</evidence>
<organism evidence="11 12">
    <name type="scientific">Lacticaseibacillus suilingensis</name>
    <dbReference type="NCBI Taxonomy" id="2799577"/>
    <lineage>
        <taxon>Bacteria</taxon>
        <taxon>Bacillati</taxon>
        <taxon>Bacillota</taxon>
        <taxon>Bacilli</taxon>
        <taxon>Lactobacillales</taxon>
        <taxon>Lactobacillaceae</taxon>
        <taxon>Lacticaseibacillus</taxon>
    </lineage>
</organism>
<dbReference type="NCBIfam" id="TIGR00410">
    <property type="entry name" value="lacE"/>
    <property type="match status" value="1"/>
</dbReference>
<keyword evidence="3 8" id="KW-1003">Cell membrane</keyword>
<evidence type="ECO:0000256" key="8">
    <source>
        <dbReference type="PIRNR" id="PIRNR006351"/>
    </source>
</evidence>
<feature type="transmembrane region" description="Helical" evidence="9">
    <location>
        <begin position="102"/>
        <end position="120"/>
    </location>
</feature>
<comment type="subcellular location">
    <subcellularLocation>
        <location evidence="1">Cell membrane</location>
        <topology evidence="1">Multi-pass membrane protein</topology>
    </subcellularLocation>
</comment>
<comment type="caution">
    <text evidence="11">The sequence shown here is derived from an EMBL/GenBank/DDBJ whole genome shotgun (WGS) entry which is preliminary data.</text>
</comment>
<dbReference type="PANTHER" id="PTHR33989">
    <property type="match status" value="1"/>
</dbReference>
<accession>A0ABW4BD28</accession>
<dbReference type="RefSeq" id="WP_204117965.1">
    <property type="nucleotide sequence ID" value="NZ_BOLV01000001.1"/>
</dbReference>
<feature type="transmembrane region" description="Helical" evidence="9">
    <location>
        <begin position="140"/>
        <end position="162"/>
    </location>
</feature>
<feature type="transmembrane region" description="Helical" evidence="9">
    <location>
        <begin position="71"/>
        <end position="90"/>
    </location>
</feature>
<evidence type="ECO:0000259" key="10">
    <source>
        <dbReference type="PROSITE" id="PS51105"/>
    </source>
</evidence>
<evidence type="ECO:0000313" key="12">
    <source>
        <dbReference type="Proteomes" id="UP001597199"/>
    </source>
</evidence>
<evidence type="ECO:0000256" key="7">
    <source>
        <dbReference type="ARBA" id="ARBA00023136"/>
    </source>
</evidence>
<feature type="transmembrane region" description="Helical" evidence="9">
    <location>
        <begin position="290"/>
        <end position="309"/>
    </location>
</feature>
<reference evidence="12" key="1">
    <citation type="journal article" date="2019" name="Int. J. Syst. Evol. Microbiol.">
        <title>The Global Catalogue of Microorganisms (GCM) 10K type strain sequencing project: providing services to taxonomists for standard genome sequencing and annotation.</title>
        <authorList>
            <consortium name="The Broad Institute Genomics Platform"/>
            <consortium name="The Broad Institute Genome Sequencing Center for Infectious Disease"/>
            <person name="Wu L."/>
            <person name="Ma J."/>
        </authorList>
    </citation>
    <scope>NUCLEOTIDE SEQUENCE [LARGE SCALE GENOMIC DNA]</scope>
    <source>
        <strain evidence="12">CCM 9110</strain>
    </source>
</reference>
<name>A0ABW4BD28_9LACO</name>
<evidence type="ECO:0000256" key="2">
    <source>
        <dbReference type="ARBA" id="ARBA00022448"/>
    </source>
</evidence>
<dbReference type="PROSITE" id="PS51105">
    <property type="entry name" value="PTS_EIIC_TYPE_3"/>
    <property type="match status" value="1"/>
</dbReference>
<feature type="transmembrane region" description="Helical" evidence="9">
    <location>
        <begin position="32"/>
        <end position="51"/>
    </location>
</feature>
<dbReference type="InterPro" id="IPR004796">
    <property type="entry name" value="PTS_IIC_cello"/>
</dbReference>
<feature type="transmembrane region" description="Helical" evidence="9">
    <location>
        <begin position="174"/>
        <end position="198"/>
    </location>
</feature>
<proteinExistence type="predicted"/>
<dbReference type="InterPro" id="IPR003352">
    <property type="entry name" value="PTS_EIIC"/>
</dbReference>
<evidence type="ECO:0000256" key="3">
    <source>
        <dbReference type="ARBA" id="ARBA00022475"/>
    </source>
</evidence>
<dbReference type="PANTHER" id="PTHR33989:SF11">
    <property type="entry name" value="LICHENAN PERMEASE IIC COMPONENT"/>
    <property type="match status" value="1"/>
</dbReference>
<dbReference type="Pfam" id="PF02378">
    <property type="entry name" value="PTS_EIIC"/>
    <property type="match status" value="1"/>
</dbReference>
<keyword evidence="12" id="KW-1185">Reference proteome</keyword>
<comment type="function">
    <text evidence="8">The phosphoenolpyruvate-dependent sugar phosphotransferase system (PTS), a major carbohydrate active -transport system, catalyzes the phosphorylation of incoming sugar substrates concomitant with their translocation across the cell membrane.</text>
</comment>
<dbReference type="InterPro" id="IPR051088">
    <property type="entry name" value="PTS_Sugar-EIIC/EIIB"/>
</dbReference>
<dbReference type="EMBL" id="JBHTOA010000016">
    <property type="protein sequence ID" value="MFD1398156.1"/>
    <property type="molecule type" value="Genomic_DNA"/>
</dbReference>
<feature type="transmembrane region" description="Helical" evidence="9">
    <location>
        <begin position="392"/>
        <end position="413"/>
    </location>
</feature>
<keyword evidence="4 8" id="KW-0762">Sugar transport</keyword>
<keyword evidence="5 9" id="KW-0812">Transmembrane</keyword>
<evidence type="ECO:0000256" key="9">
    <source>
        <dbReference type="SAM" id="Phobius"/>
    </source>
</evidence>
<feature type="transmembrane region" description="Helical" evidence="9">
    <location>
        <begin position="347"/>
        <end position="371"/>
    </location>
</feature>
<keyword evidence="6 9" id="KW-1133">Transmembrane helix</keyword>
<dbReference type="Proteomes" id="UP001597199">
    <property type="component" value="Unassembled WGS sequence"/>
</dbReference>
<evidence type="ECO:0000256" key="1">
    <source>
        <dbReference type="ARBA" id="ARBA00004651"/>
    </source>
</evidence>
<evidence type="ECO:0000256" key="4">
    <source>
        <dbReference type="ARBA" id="ARBA00022597"/>
    </source>
</evidence>
<sequence>MSHYFDALSVRLLPIANKIGDQRHLQAIRNGLISILPLTIVGSFFTILLNLPINGYSDFIAPYVAILDVPFRFTVGLMALYASFTIGSYLSDSYKLDKTTGGILSMLGTLLMVMPVQIAKGVTTAGKAVAADRYIPLTPLGSQGLFGAILAALIAVEIYRFCKVHKLEIKMPDGVPPVVGESFAALLPTLLVVLIFWIPRHFLGININELLSILISPLKGFLTGNNLLGGIVTQFFICLFWTMGIHGHAVMGPIIRPFWDQAIIENAELFQNGMSAFKLPNIFTEQFFQWYAQMGGTGATLALVVLFLFSKSKYLKQLGRLSILPGIFNINEPVIFGAPIVMNPLLAIPFIIVPIVNTIIIYVVTILGFMPRMMVKPPFSIPAPLGALITTNWNWFACLMVFVCFFVSLVIYYPFFKAFEKTQIAQEKGESVSDLIKSEQSAS</sequence>
<dbReference type="InterPro" id="IPR004501">
    <property type="entry name" value="PTS_EIIC_3"/>
</dbReference>
<gene>
    <name evidence="11" type="ORF">ACFQ41_02410</name>
</gene>
<feature type="transmembrane region" description="Helical" evidence="9">
    <location>
        <begin position="235"/>
        <end position="255"/>
    </location>
</feature>
<evidence type="ECO:0000313" key="11">
    <source>
        <dbReference type="EMBL" id="MFD1398156.1"/>
    </source>
</evidence>